<evidence type="ECO:0000256" key="1">
    <source>
        <dbReference type="ARBA" id="ARBA00022553"/>
    </source>
</evidence>
<name>A0ABW1QCI9_9CORY</name>
<dbReference type="RefSeq" id="WP_377001632.1">
    <property type="nucleotide sequence ID" value="NZ_JBHSQE010000009.1"/>
</dbReference>
<keyword evidence="5" id="KW-1185">Reference proteome</keyword>
<keyword evidence="2" id="KW-0812">Transmembrane</keyword>
<gene>
    <name evidence="4" type="ORF">ACFPUZ_09255</name>
</gene>
<dbReference type="PROSITE" id="PS50006">
    <property type="entry name" value="FHA_DOMAIN"/>
    <property type="match status" value="1"/>
</dbReference>
<evidence type="ECO:0000259" key="3">
    <source>
        <dbReference type="PROSITE" id="PS50006"/>
    </source>
</evidence>
<accession>A0ABW1QCI9</accession>
<dbReference type="SUPFAM" id="SSF49879">
    <property type="entry name" value="SMAD/FHA domain"/>
    <property type="match status" value="1"/>
</dbReference>
<sequence length="164" mass="17690">MDSLVLLIFKIVLLVLLWFFIFMAVRAMRRDLLTADGVPGVPGVTGVPGAPAPAAPRKGGLTAGRREAAKQLAVVDGPLKGSHMAVAALEEVVMGRSPDCTFQLGDDFASARHARLFRRGSDWFVEDLDSRNGTYVGGYRIDQPERVGTGTDIRVGRTTVRLVP</sequence>
<protein>
    <submittedName>
        <fullName evidence="4">FHA domain-containing protein</fullName>
    </submittedName>
</protein>
<keyword evidence="2" id="KW-0472">Membrane</keyword>
<organism evidence="4 5">
    <name type="scientific">Corynebacterium nasicanis</name>
    <dbReference type="NCBI Taxonomy" id="1448267"/>
    <lineage>
        <taxon>Bacteria</taxon>
        <taxon>Bacillati</taxon>
        <taxon>Actinomycetota</taxon>
        <taxon>Actinomycetes</taxon>
        <taxon>Mycobacteriales</taxon>
        <taxon>Corynebacteriaceae</taxon>
        <taxon>Corynebacterium</taxon>
    </lineage>
</organism>
<dbReference type="InterPro" id="IPR008984">
    <property type="entry name" value="SMAD_FHA_dom_sf"/>
</dbReference>
<keyword evidence="1" id="KW-0597">Phosphoprotein</keyword>
<keyword evidence="2" id="KW-1133">Transmembrane helix</keyword>
<dbReference type="Pfam" id="PF00498">
    <property type="entry name" value="FHA"/>
    <property type="match status" value="1"/>
</dbReference>
<evidence type="ECO:0000313" key="4">
    <source>
        <dbReference type="EMBL" id="MFC6146991.1"/>
    </source>
</evidence>
<dbReference type="EMBL" id="JBHSQE010000009">
    <property type="protein sequence ID" value="MFC6146991.1"/>
    <property type="molecule type" value="Genomic_DNA"/>
</dbReference>
<dbReference type="Proteomes" id="UP001596244">
    <property type="component" value="Unassembled WGS sequence"/>
</dbReference>
<evidence type="ECO:0000313" key="5">
    <source>
        <dbReference type="Proteomes" id="UP001596244"/>
    </source>
</evidence>
<evidence type="ECO:0000256" key="2">
    <source>
        <dbReference type="SAM" id="Phobius"/>
    </source>
</evidence>
<feature type="domain" description="FHA" evidence="3">
    <location>
        <begin position="92"/>
        <end position="141"/>
    </location>
</feature>
<reference evidence="5" key="1">
    <citation type="journal article" date="2019" name="Int. J. Syst. Evol. Microbiol.">
        <title>The Global Catalogue of Microorganisms (GCM) 10K type strain sequencing project: providing services to taxonomists for standard genome sequencing and annotation.</title>
        <authorList>
            <consortium name="The Broad Institute Genomics Platform"/>
            <consortium name="The Broad Institute Genome Sequencing Center for Infectious Disease"/>
            <person name="Wu L."/>
            <person name="Ma J."/>
        </authorList>
    </citation>
    <scope>NUCLEOTIDE SEQUENCE [LARGE SCALE GENOMIC DNA]</scope>
    <source>
        <strain evidence="5">CCUG 51943</strain>
    </source>
</reference>
<proteinExistence type="predicted"/>
<comment type="caution">
    <text evidence="4">The sequence shown here is derived from an EMBL/GenBank/DDBJ whole genome shotgun (WGS) entry which is preliminary data.</text>
</comment>
<dbReference type="SMART" id="SM00240">
    <property type="entry name" value="FHA"/>
    <property type="match status" value="1"/>
</dbReference>
<dbReference type="Gene3D" id="2.60.200.20">
    <property type="match status" value="1"/>
</dbReference>
<feature type="transmembrane region" description="Helical" evidence="2">
    <location>
        <begin position="6"/>
        <end position="25"/>
    </location>
</feature>
<dbReference type="InterPro" id="IPR000253">
    <property type="entry name" value="FHA_dom"/>
</dbReference>